<organism evidence="1">
    <name type="scientific">Skeletonema marinoi</name>
    <dbReference type="NCBI Taxonomy" id="267567"/>
    <lineage>
        <taxon>Eukaryota</taxon>
        <taxon>Sar</taxon>
        <taxon>Stramenopiles</taxon>
        <taxon>Ochrophyta</taxon>
        <taxon>Bacillariophyta</taxon>
        <taxon>Coscinodiscophyceae</taxon>
        <taxon>Thalassiosirophycidae</taxon>
        <taxon>Thalassiosirales</taxon>
        <taxon>Skeletonemataceae</taxon>
        <taxon>Skeletonema</taxon>
        <taxon>Skeletonema marinoi-dohrnii complex</taxon>
    </lineage>
</organism>
<accession>A0A7S2K8F3</accession>
<reference evidence="1" key="1">
    <citation type="submission" date="2021-01" db="EMBL/GenBank/DDBJ databases">
        <authorList>
            <person name="Corre E."/>
            <person name="Pelletier E."/>
            <person name="Niang G."/>
            <person name="Scheremetjew M."/>
            <person name="Finn R."/>
            <person name="Kale V."/>
            <person name="Holt S."/>
            <person name="Cochrane G."/>
            <person name="Meng A."/>
            <person name="Brown T."/>
            <person name="Cohen L."/>
        </authorList>
    </citation>
    <scope>NUCLEOTIDE SEQUENCE</scope>
    <source>
        <strain evidence="1">SM1012Den-03</strain>
    </source>
</reference>
<proteinExistence type="predicted"/>
<dbReference type="AlphaFoldDB" id="A0A7S2K8F3"/>
<name>A0A7S2K8F3_9STRA</name>
<dbReference type="EMBL" id="HBGZ01000053">
    <property type="protein sequence ID" value="CAD9569486.1"/>
    <property type="molecule type" value="Transcribed_RNA"/>
</dbReference>
<protein>
    <submittedName>
        <fullName evidence="1">Uncharacterized protein</fullName>
    </submittedName>
</protein>
<sequence length="272" mass="30450">MNHQQIRYDLRRNPPYQINFRSKRAGKHITASKRRITFQFGFSSAKAIASGQSEVNCRGEEHEVVLIWSHISGKRELYMDGRPIHMSKGPRGNTKFQFTWGIGPHVLKIVANFKDQAKNFERQFDLFLDGITFFRFYKIYQLGRSSSSGGGGSSSFSRAPSKEYTYRGAAYKDEEENSTSHKSIPSEVNVKPLDLFDQPSVAAISLVSSGSTLSDDEFCPKSYDSVSNTILSAYNQPPSNAPLMTSKQVKGNDDSANALALVPVPTNQFFCY</sequence>
<gene>
    <name evidence="1" type="ORF">SMAR0320_LOCUS31</name>
</gene>
<evidence type="ECO:0000313" key="1">
    <source>
        <dbReference type="EMBL" id="CAD9569486.1"/>
    </source>
</evidence>